<name>A0A2P2K8Q2_RHIMU</name>
<organism evidence="1">
    <name type="scientific">Rhizophora mucronata</name>
    <name type="common">Asiatic mangrove</name>
    <dbReference type="NCBI Taxonomy" id="61149"/>
    <lineage>
        <taxon>Eukaryota</taxon>
        <taxon>Viridiplantae</taxon>
        <taxon>Streptophyta</taxon>
        <taxon>Embryophyta</taxon>
        <taxon>Tracheophyta</taxon>
        <taxon>Spermatophyta</taxon>
        <taxon>Magnoliopsida</taxon>
        <taxon>eudicotyledons</taxon>
        <taxon>Gunneridae</taxon>
        <taxon>Pentapetalae</taxon>
        <taxon>rosids</taxon>
        <taxon>fabids</taxon>
        <taxon>Malpighiales</taxon>
        <taxon>Rhizophoraceae</taxon>
        <taxon>Rhizophora</taxon>
    </lineage>
</organism>
<dbReference type="EMBL" id="GGEC01021655">
    <property type="protein sequence ID" value="MBX02139.1"/>
    <property type="molecule type" value="Transcribed_RNA"/>
</dbReference>
<reference evidence="1" key="1">
    <citation type="submission" date="2018-02" db="EMBL/GenBank/DDBJ databases">
        <title>Rhizophora mucronata_Transcriptome.</title>
        <authorList>
            <person name="Meera S.P."/>
            <person name="Sreeshan A."/>
            <person name="Augustine A."/>
        </authorList>
    </citation>
    <scope>NUCLEOTIDE SEQUENCE</scope>
    <source>
        <tissue evidence="1">Leaf</tissue>
    </source>
</reference>
<accession>A0A2P2K8Q2</accession>
<protein>
    <submittedName>
        <fullName evidence="1">Uncharacterized protein LOC8286417 isoform X2</fullName>
    </submittedName>
</protein>
<proteinExistence type="predicted"/>
<dbReference type="AlphaFoldDB" id="A0A2P2K8Q2"/>
<sequence length="97" mass="11123">MAFISSSRKTHFIWGDASQLFKLPKNLERGTGPSARSSWLLECFSLDPLFFSFFALLDLDLDLLDSLSSSSLLDESEEELEELESHLRLECWTGVYR</sequence>
<evidence type="ECO:0000313" key="1">
    <source>
        <dbReference type="EMBL" id="MBX02139.1"/>
    </source>
</evidence>